<dbReference type="EMBL" id="ARXV01000004">
    <property type="protein sequence ID" value="KGD65579.1"/>
    <property type="molecule type" value="Genomic_DNA"/>
</dbReference>
<dbReference type="RefSeq" id="WP_035231797.1">
    <property type="nucleotide sequence ID" value="NZ_ARXV01000004.1"/>
</dbReference>
<organism evidence="3 4">
    <name type="scientific">Alcanivorax nanhaiticus</name>
    <dbReference type="NCBI Taxonomy" id="1177154"/>
    <lineage>
        <taxon>Bacteria</taxon>
        <taxon>Pseudomonadati</taxon>
        <taxon>Pseudomonadota</taxon>
        <taxon>Gammaproteobacteria</taxon>
        <taxon>Oceanospirillales</taxon>
        <taxon>Alcanivoracaceae</taxon>
        <taxon>Alcanivorax</taxon>
    </lineage>
</organism>
<dbReference type="PROSITE" id="PS51257">
    <property type="entry name" value="PROKAR_LIPOPROTEIN"/>
    <property type="match status" value="1"/>
</dbReference>
<reference evidence="3 4" key="1">
    <citation type="submission" date="2012-09" db="EMBL/GenBank/DDBJ databases">
        <title>Genome Sequence of alkane-degrading Bacterium Alcanivorax sp. 19-m-6.</title>
        <authorList>
            <person name="Lai Q."/>
            <person name="Shao Z."/>
        </authorList>
    </citation>
    <scope>NUCLEOTIDE SEQUENCE [LARGE SCALE GENOMIC DNA]</scope>
    <source>
        <strain evidence="3 4">19-m-6</strain>
    </source>
</reference>
<sequence length="327" mass="35070">MKQYIALAAATALFTACGGDSDSNDPAQQQTGDVSFSMTDAPADDIEQVQLTVHAVSFKPAEGPAEYHELDEPLVIENLLDLQGSESTVILPTTEVPAGRYNWVRLHVLGGAGNSFVVDDTGGQYDLYVPGQQNGSEKVRHVQLVSGFVVPVNGEVNFTLDVDLRRAITKPANQDHYLLRPAIRMVDNSVIGTVSGTIADSLITDESCTSQLEGETLEGNAVYLYLNEDADTGDIYLDSQGEPADASNPVTTANVRYDGETDSYQFEIGFVPAGAYTVAFTCQALDDDPETDQTLVFPAQRNISVEANTTTPADLPEPLPEAESVSE</sequence>
<dbReference type="AlphaFoldDB" id="A0A095SMP6"/>
<proteinExistence type="predicted"/>
<evidence type="ECO:0000313" key="4">
    <source>
        <dbReference type="Proteomes" id="UP000029444"/>
    </source>
</evidence>
<dbReference type="Pfam" id="PF14321">
    <property type="entry name" value="DUF4382"/>
    <property type="match status" value="1"/>
</dbReference>
<gene>
    <name evidence="3" type="ORF">Y5S_01472</name>
</gene>
<dbReference type="Proteomes" id="UP000029444">
    <property type="component" value="Unassembled WGS sequence"/>
</dbReference>
<dbReference type="STRING" id="1177154.Y5S_01472"/>
<accession>A0A095SMP6</accession>
<protein>
    <submittedName>
        <fullName evidence="3">Putative lipoprotein</fullName>
    </submittedName>
</protein>
<name>A0A095SMP6_9GAMM</name>
<dbReference type="PATRIC" id="fig|1177154.3.peg.1501"/>
<comment type="caution">
    <text evidence="3">The sequence shown here is derived from an EMBL/GenBank/DDBJ whole genome shotgun (WGS) entry which is preliminary data.</text>
</comment>
<feature type="region of interest" description="Disordered" evidence="1">
    <location>
        <begin position="306"/>
        <end position="327"/>
    </location>
</feature>
<feature type="domain" description="DUF4382" evidence="2">
    <location>
        <begin position="31"/>
        <end position="181"/>
    </location>
</feature>
<dbReference type="eggNOG" id="ENOG50309D6">
    <property type="taxonomic scope" value="Bacteria"/>
</dbReference>
<evidence type="ECO:0000259" key="2">
    <source>
        <dbReference type="Pfam" id="PF14321"/>
    </source>
</evidence>
<dbReference type="OrthoDB" id="7062064at2"/>
<keyword evidence="3" id="KW-0449">Lipoprotein</keyword>
<evidence type="ECO:0000256" key="1">
    <source>
        <dbReference type="SAM" id="MobiDB-lite"/>
    </source>
</evidence>
<dbReference type="InterPro" id="IPR025491">
    <property type="entry name" value="DUF4382"/>
</dbReference>
<evidence type="ECO:0000313" key="3">
    <source>
        <dbReference type="EMBL" id="KGD65579.1"/>
    </source>
</evidence>
<keyword evidence="4" id="KW-1185">Reference proteome</keyword>